<proteinExistence type="inferred from homology"/>
<dbReference type="PANTHER" id="PTHR23077">
    <property type="entry name" value="AAA-FAMILY ATPASE"/>
    <property type="match status" value="1"/>
</dbReference>
<dbReference type="PROSITE" id="PS00674">
    <property type="entry name" value="AAA"/>
    <property type="match status" value="1"/>
</dbReference>
<dbReference type="FunFam" id="3.40.50.300:FF:000012">
    <property type="entry name" value="Transitional endoplasmic reticulum ATPase"/>
    <property type="match status" value="1"/>
</dbReference>
<dbReference type="EMBL" id="CAKOAT010129598">
    <property type="protein sequence ID" value="CAH8336199.1"/>
    <property type="molecule type" value="Genomic_DNA"/>
</dbReference>
<reference evidence="5 6" key="1">
    <citation type="submission" date="2022-03" db="EMBL/GenBank/DDBJ databases">
        <authorList>
            <person name="Macdonald S."/>
            <person name="Ahmed S."/>
            <person name="Newling K."/>
        </authorList>
    </citation>
    <scope>NUCLEOTIDE SEQUENCE [LARGE SCALE GENOMIC DNA]</scope>
</reference>
<comment type="caution">
    <text evidence="5">The sequence shown here is derived from an EMBL/GenBank/DDBJ whole genome shotgun (WGS) entry which is preliminary data.</text>
</comment>
<comment type="similarity">
    <text evidence="3">Belongs to the AAA ATPase family.</text>
</comment>
<dbReference type="Gene3D" id="3.40.50.300">
    <property type="entry name" value="P-loop containing nucleotide triphosphate hydrolases"/>
    <property type="match status" value="1"/>
</dbReference>
<dbReference type="AlphaFoldDB" id="A0ABC8JP37"/>
<accession>A0ABC8JP37</accession>
<dbReference type="InterPro" id="IPR050168">
    <property type="entry name" value="AAA_ATPase_domain"/>
</dbReference>
<dbReference type="Proteomes" id="UP001642260">
    <property type="component" value="Unassembled WGS sequence"/>
</dbReference>
<evidence type="ECO:0000256" key="2">
    <source>
        <dbReference type="ARBA" id="ARBA00022840"/>
    </source>
</evidence>
<evidence type="ECO:0000259" key="4">
    <source>
        <dbReference type="SMART" id="SM00382"/>
    </source>
</evidence>
<organism evidence="5 6">
    <name type="scientific">Eruca vesicaria subsp. sativa</name>
    <name type="common">Garden rocket</name>
    <name type="synonym">Eruca sativa</name>
    <dbReference type="NCBI Taxonomy" id="29727"/>
    <lineage>
        <taxon>Eukaryota</taxon>
        <taxon>Viridiplantae</taxon>
        <taxon>Streptophyta</taxon>
        <taxon>Embryophyta</taxon>
        <taxon>Tracheophyta</taxon>
        <taxon>Spermatophyta</taxon>
        <taxon>Magnoliopsida</taxon>
        <taxon>eudicotyledons</taxon>
        <taxon>Gunneridae</taxon>
        <taxon>Pentapetalae</taxon>
        <taxon>rosids</taxon>
        <taxon>malvids</taxon>
        <taxon>Brassicales</taxon>
        <taxon>Brassicaceae</taxon>
        <taxon>Brassiceae</taxon>
        <taxon>Eruca</taxon>
    </lineage>
</organism>
<feature type="domain" description="AAA+ ATPase" evidence="4">
    <location>
        <begin position="25"/>
        <end position="156"/>
    </location>
</feature>
<keyword evidence="2 3" id="KW-0067">ATP-binding</keyword>
<dbReference type="InterPro" id="IPR027417">
    <property type="entry name" value="P-loop_NTPase"/>
</dbReference>
<dbReference type="GO" id="GO:0005524">
    <property type="term" value="F:ATP binding"/>
    <property type="evidence" value="ECO:0007669"/>
    <property type="project" value="UniProtKB-KW"/>
</dbReference>
<dbReference type="PANTHER" id="PTHR23077:SF171">
    <property type="entry name" value="NUCLEAR VALOSIN-CONTAINING PROTEIN-LIKE"/>
    <property type="match status" value="1"/>
</dbReference>
<keyword evidence="6" id="KW-1185">Reference proteome</keyword>
<evidence type="ECO:0000256" key="1">
    <source>
        <dbReference type="ARBA" id="ARBA00022741"/>
    </source>
</evidence>
<dbReference type="Pfam" id="PF00004">
    <property type="entry name" value="AAA"/>
    <property type="match status" value="1"/>
</dbReference>
<dbReference type="InterPro" id="IPR003593">
    <property type="entry name" value="AAA+_ATPase"/>
</dbReference>
<protein>
    <recommendedName>
        <fullName evidence="4">AAA+ ATPase domain-containing protein</fullName>
    </recommendedName>
</protein>
<gene>
    <name evidence="5" type="ORF">ERUC_LOCUS13749</name>
</gene>
<evidence type="ECO:0000313" key="5">
    <source>
        <dbReference type="EMBL" id="CAH8336199.1"/>
    </source>
</evidence>
<dbReference type="InterPro" id="IPR003959">
    <property type="entry name" value="ATPase_AAA_core"/>
</dbReference>
<keyword evidence="1 3" id="KW-0547">Nucleotide-binding</keyword>
<name>A0ABC8JP37_ERUVS</name>
<dbReference type="InterPro" id="IPR003960">
    <property type="entry name" value="ATPase_AAA_CS"/>
</dbReference>
<sequence length="156" mass="17184">MAQIRELVELPLRHPQLFKSIGVKPPKGILLYGPPGSGKTLIARAVANETGAFFFCINGPEIMSKLAGESESNLRKAFEEAEKNAPSIIFIDELDSIAPKREKTHGEVGRRIVSQLLTLMDGLKSRAHVIVMGATNRPNSIDPALRRFYLINGHKL</sequence>
<evidence type="ECO:0000256" key="3">
    <source>
        <dbReference type="RuleBase" id="RU003651"/>
    </source>
</evidence>
<evidence type="ECO:0000313" key="6">
    <source>
        <dbReference type="Proteomes" id="UP001642260"/>
    </source>
</evidence>
<dbReference type="SMART" id="SM00382">
    <property type="entry name" value="AAA"/>
    <property type="match status" value="1"/>
</dbReference>
<dbReference type="SUPFAM" id="SSF52540">
    <property type="entry name" value="P-loop containing nucleoside triphosphate hydrolases"/>
    <property type="match status" value="1"/>
</dbReference>